<accession>A0A425D828</accession>
<sequence>RWLEAINMKEPMISFQRRAWLALAAALDPVYPDKDVWSNHVMNLGRTYVARVNESTPGVQCKG</sequence>
<reference evidence="1" key="1">
    <citation type="submission" date="2018-07" db="EMBL/GenBank/DDBJ databases">
        <title>Annotation of Aphanomyces astaci genome assembly.</title>
        <authorList>
            <person name="Studholme D.J."/>
        </authorList>
    </citation>
    <scope>NUCLEOTIDE SEQUENCE [LARGE SCALE GENOMIC DNA]</scope>
    <source>
        <strain evidence="1">Pc</strain>
    </source>
</reference>
<dbReference type="EMBL" id="MZMZ02002510">
    <property type="protein sequence ID" value="RQM25498.1"/>
    <property type="molecule type" value="Genomic_DNA"/>
</dbReference>
<dbReference type="VEuPathDB" id="FungiDB:H257_12428"/>
<organism evidence="1 2">
    <name type="scientific">Aphanomyces astaci</name>
    <name type="common">Crayfish plague agent</name>
    <dbReference type="NCBI Taxonomy" id="112090"/>
    <lineage>
        <taxon>Eukaryota</taxon>
        <taxon>Sar</taxon>
        <taxon>Stramenopiles</taxon>
        <taxon>Oomycota</taxon>
        <taxon>Saprolegniomycetes</taxon>
        <taxon>Saprolegniales</taxon>
        <taxon>Verrucalvaceae</taxon>
        <taxon>Aphanomyces</taxon>
    </lineage>
</organism>
<evidence type="ECO:0000313" key="1">
    <source>
        <dbReference type="EMBL" id="RQM25498.1"/>
    </source>
</evidence>
<keyword evidence="2" id="KW-1185">Reference proteome</keyword>
<name>A0A425D828_APHAT</name>
<dbReference type="Proteomes" id="UP000284702">
    <property type="component" value="Unassembled WGS sequence"/>
</dbReference>
<proteinExistence type="predicted"/>
<evidence type="ECO:0000313" key="2">
    <source>
        <dbReference type="Proteomes" id="UP000284702"/>
    </source>
</evidence>
<dbReference type="AlphaFoldDB" id="A0A425D828"/>
<comment type="caution">
    <text evidence="1">The sequence shown here is derived from an EMBL/GenBank/DDBJ whole genome shotgun (WGS) entry which is preliminary data.</text>
</comment>
<gene>
    <name evidence="1" type="ORF">B5M09_000541</name>
</gene>
<protein>
    <submittedName>
        <fullName evidence="1">Uncharacterized protein</fullName>
    </submittedName>
</protein>
<feature type="non-terminal residue" evidence="1">
    <location>
        <position position="1"/>
    </location>
</feature>